<dbReference type="Proteomes" id="UP000661435">
    <property type="component" value="Unassembled WGS sequence"/>
</dbReference>
<proteinExistence type="predicted"/>
<comment type="caution">
    <text evidence="2">The sequence shown here is derived from an EMBL/GenBank/DDBJ whole genome shotgun (WGS) entry which is preliminary data.</text>
</comment>
<organism evidence="2 3">
    <name type="scientific">Lawsonibacter hominis</name>
    <dbReference type="NCBI Taxonomy" id="2763053"/>
    <lineage>
        <taxon>Bacteria</taxon>
        <taxon>Bacillati</taxon>
        <taxon>Bacillota</taxon>
        <taxon>Clostridia</taxon>
        <taxon>Eubacteriales</taxon>
        <taxon>Oscillospiraceae</taxon>
        <taxon>Lawsonibacter</taxon>
    </lineage>
</organism>
<gene>
    <name evidence="2" type="ORF">H8S57_11025</name>
</gene>
<keyword evidence="1" id="KW-0472">Membrane</keyword>
<dbReference type="EMBL" id="JACOPP010000015">
    <property type="protein sequence ID" value="MBC5734255.1"/>
    <property type="molecule type" value="Genomic_DNA"/>
</dbReference>
<sequence length="53" mass="5902">MKKMVFGIALILFGFSMAYISVQAQWAIMQLASLLSVFIGLGFSILGFIERDK</sequence>
<protein>
    <submittedName>
        <fullName evidence="2">Uncharacterized protein</fullName>
    </submittedName>
</protein>
<dbReference type="RefSeq" id="WP_186908146.1">
    <property type="nucleotide sequence ID" value="NZ_JACOPP010000015.1"/>
</dbReference>
<name>A0A8J6MAB7_9FIRM</name>
<keyword evidence="3" id="KW-1185">Reference proteome</keyword>
<feature type="transmembrane region" description="Helical" evidence="1">
    <location>
        <begin position="28"/>
        <end position="49"/>
    </location>
</feature>
<dbReference type="AlphaFoldDB" id="A0A8J6MAB7"/>
<evidence type="ECO:0000256" key="1">
    <source>
        <dbReference type="SAM" id="Phobius"/>
    </source>
</evidence>
<keyword evidence="1" id="KW-1133">Transmembrane helix</keyword>
<keyword evidence="1" id="KW-0812">Transmembrane</keyword>
<evidence type="ECO:0000313" key="3">
    <source>
        <dbReference type="Proteomes" id="UP000661435"/>
    </source>
</evidence>
<evidence type="ECO:0000313" key="2">
    <source>
        <dbReference type="EMBL" id="MBC5734255.1"/>
    </source>
</evidence>
<accession>A0A8J6MAB7</accession>
<reference evidence="2" key="1">
    <citation type="submission" date="2020-08" db="EMBL/GenBank/DDBJ databases">
        <title>Genome public.</title>
        <authorList>
            <person name="Liu C."/>
            <person name="Sun Q."/>
        </authorList>
    </citation>
    <scope>NUCLEOTIDE SEQUENCE</scope>
    <source>
        <strain evidence="2">NSJ-51</strain>
    </source>
</reference>